<dbReference type="KEGG" id="caw:Q783_09020"/>
<dbReference type="EMBL" id="CP006812">
    <property type="protein sequence ID" value="AGY82860.1"/>
    <property type="molecule type" value="Genomic_DNA"/>
</dbReference>
<accession>U5SC84</accession>
<dbReference type="AlphaFoldDB" id="U5SC84"/>
<sequence length="49" mass="5683">MKKKLENSQTKRLEFFQSSCLNETLNEKISMTGLPSKEGKRKKGLRIIL</sequence>
<organism evidence="1 2">
    <name type="scientific">Carnobacterium inhibens subsp. gilichinskyi</name>
    <dbReference type="NCBI Taxonomy" id="1266845"/>
    <lineage>
        <taxon>Bacteria</taxon>
        <taxon>Bacillati</taxon>
        <taxon>Bacillota</taxon>
        <taxon>Bacilli</taxon>
        <taxon>Lactobacillales</taxon>
        <taxon>Carnobacteriaceae</taxon>
        <taxon>Carnobacterium</taxon>
    </lineage>
</organism>
<reference evidence="1 2" key="1">
    <citation type="journal article" date="2013" name="Genome Announc.">
        <title>Complete Genome Sequence of Carnobacterium gilichinskyi Strain WN1359T (DSM 27470T).</title>
        <authorList>
            <person name="Leonard M.T."/>
            <person name="Panayotova N."/>
            <person name="Farmerie W.G."/>
            <person name="Triplett E.W."/>
            <person name="Nicholson W.L."/>
        </authorList>
    </citation>
    <scope>NUCLEOTIDE SEQUENCE [LARGE SCALE GENOMIC DNA]</scope>
    <source>
        <strain evidence="1 2">WN1359</strain>
    </source>
</reference>
<name>U5SC84_9LACT</name>
<evidence type="ECO:0000313" key="2">
    <source>
        <dbReference type="Proteomes" id="UP000017469"/>
    </source>
</evidence>
<dbReference type="STRING" id="1266845.Q783_09020"/>
<evidence type="ECO:0000313" key="1">
    <source>
        <dbReference type="EMBL" id="AGY82860.1"/>
    </source>
</evidence>
<protein>
    <submittedName>
        <fullName evidence="1">Uncharacterized protein</fullName>
    </submittedName>
</protein>
<dbReference type="HOGENOM" id="CLU_3133668_0_0_9"/>
<dbReference type="Proteomes" id="UP000017469">
    <property type="component" value="Chromosome"/>
</dbReference>
<proteinExistence type="predicted"/>
<gene>
    <name evidence="1" type="ORF">Q783_09020</name>
</gene>